<evidence type="ECO:0000256" key="3">
    <source>
        <dbReference type="ARBA" id="ARBA00022723"/>
    </source>
</evidence>
<dbReference type="InterPro" id="IPR015879">
    <property type="entry name" value="Ring_hydroxy_dOase_asu_C_dom"/>
</dbReference>
<evidence type="ECO:0000313" key="8">
    <source>
        <dbReference type="EMBL" id="PFG73620.1"/>
    </source>
</evidence>
<dbReference type="PRINTS" id="PR00090">
    <property type="entry name" value="RNGDIOXGNASE"/>
</dbReference>
<dbReference type="SUPFAM" id="SSF55961">
    <property type="entry name" value="Bet v1-like"/>
    <property type="match status" value="1"/>
</dbReference>
<dbReference type="PROSITE" id="PS51296">
    <property type="entry name" value="RIESKE"/>
    <property type="match status" value="1"/>
</dbReference>
<sequence>MALKTVGDQGRKTEAGYRSAGTLYQELLDQDSRPVPPVLRLESPIEPGVTRVPAEQYYSKAIHDREVEKIWKRVWQMACREEDIPEVGDYIVYDIAHLSFLVVRSAPDRIQAFHNACLHRGRQLREFDGRGAQEFRCPFHGWCWEIDGSLKEVVCRWDFPEVNERDYHLPEVKVGTWGGFVFINPDPNAEPLEQFLGDLPRHFERWDLANRFKQAHVAKILRCNWKVAQEAFMEAYHVVATHPQLLNGIGDSNSQYDVFGNFSRAITPNGTPSPHLRETPSQQDMLDAMFDRNLDTPPLAEVPPGMSARQFAAMLSREGMRAVIGDEADTYCDAEYLDSIYYTVFPNFHPWGAFNRITYRFRPHGDNPDECIMECMFLAPWPKGEPKPPAAPIHWLGPDDDWADAPELGMLARVFNQDTFNIPKVQLGLKTMKRPEVVFASYNETKIRHFHQLYDRWMELE</sequence>
<evidence type="ECO:0000256" key="2">
    <source>
        <dbReference type="ARBA" id="ARBA00022714"/>
    </source>
</evidence>
<dbReference type="Pfam" id="PF00355">
    <property type="entry name" value="Rieske"/>
    <property type="match status" value="1"/>
</dbReference>
<protein>
    <submittedName>
        <fullName evidence="8">Rieske-like 2Fe-2S protein</fullName>
    </submittedName>
</protein>
<gene>
    <name evidence="8" type="ORF">A9A59_0822</name>
</gene>
<dbReference type="Gene3D" id="2.102.10.10">
    <property type="entry name" value="Rieske [2Fe-2S] iron-sulphur domain"/>
    <property type="match status" value="1"/>
</dbReference>
<evidence type="ECO:0000313" key="9">
    <source>
        <dbReference type="Proteomes" id="UP000223071"/>
    </source>
</evidence>
<keyword evidence="6" id="KW-0411">Iron-sulfur</keyword>
<dbReference type="InterPro" id="IPR001663">
    <property type="entry name" value="Rng_hydr_dOase-A"/>
</dbReference>
<dbReference type="Gene3D" id="3.90.380.10">
    <property type="entry name" value="Naphthalene 1,2-dioxygenase Alpha Subunit, Chain A, domain 1"/>
    <property type="match status" value="1"/>
</dbReference>
<dbReference type="Pfam" id="PF00848">
    <property type="entry name" value="Ring_hydroxyl_A"/>
    <property type="match status" value="1"/>
</dbReference>
<feature type="domain" description="Rieske" evidence="7">
    <location>
        <begin position="75"/>
        <end position="183"/>
    </location>
</feature>
<dbReference type="CDD" id="cd08882">
    <property type="entry name" value="RHO_alpha_C_MupW-like"/>
    <property type="match status" value="1"/>
</dbReference>
<keyword evidence="2" id="KW-0001">2Fe-2S</keyword>
<keyword evidence="4" id="KW-0560">Oxidoreductase</keyword>
<dbReference type="CDD" id="cd03469">
    <property type="entry name" value="Rieske_RO_Alpha_N"/>
    <property type="match status" value="1"/>
</dbReference>
<dbReference type="PANTHER" id="PTHR43756:SF5">
    <property type="entry name" value="CHOLINE MONOOXYGENASE, CHLOROPLASTIC"/>
    <property type="match status" value="1"/>
</dbReference>
<evidence type="ECO:0000256" key="6">
    <source>
        <dbReference type="ARBA" id="ARBA00023014"/>
    </source>
</evidence>
<dbReference type="EMBL" id="PDJQ01000001">
    <property type="protein sequence ID" value="PFG73620.1"/>
    <property type="molecule type" value="Genomic_DNA"/>
</dbReference>
<dbReference type="RefSeq" id="WP_098503067.1">
    <property type="nucleotide sequence ID" value="NZ_PDJQ01000001.1"/>
</dbReference>
<evidence type="ECO:0000256" key="5">
    <source>
        <dbReference type="ARBA" id="ARBA00023004"/>
    </source>
</evidence>
<organism evidence="8 9">
    <name type="scientific">Tepidiforma thermophila (strain KCTC 52669 / CGMCC 1.13589 / G233)</name>
    <dbReference type="NCBI Taxonomy" id="2761530"/>
    <lineage>
        <taxon>Bacteria</taxon>
        <taxon>Bacillati</taxon>
        <taxon>Chloroflexota</taxon>
        <taxon>Tepidiformia</taxon>
        <taxon>Tepidiformales</taxon>
        <taxon>Tepidiformaceae</taxon>
        <taxon>Tepidiforma</taxon>
    </lineage>
</organism>
<comment type="caution">
    <text evidence="8">The sequence shown here is derived from an EMBL/GenBank/DDBJ whole genome shotgun (WGS) entry which is preliminary data.</text>
</comment>
<evidence type="ECO:0000259" key="7">
    <source>
        <dbReference type="PROSITE" id="PS51296"/>
    </source>
</evidence>
<dbReference type="SUPFAM" id="SSF50022">
    <property type="entry name" value="ISP domain"/>
    <property type="match status" value="1"/>
</dbReference>
<dbReference type="GO" id="GO:0004497">
    <property type="term" value="F:monooxygenase activity"/>
    <property type="evidence" value="ECO:0007669"/>
    <property type="project" value="UniProtKB-ARBA"/>
</dbReference>
<dbReference type="InterPro" id="IPR036922">
    <property type="entry name" value="Rieske_2Fe-2S_sf"/>
</dbReference>
<dbReference type="GO" id="GO:0005506">
    <property type="term" value="F:iron ion binding"/>
    <property type="evidence" value="ECO:0007669"/>
    <property type="project" value="InterPro"/>
</dbReference>
<dbReference type="GO" id="GO:0051537">
    <property type="term" value="F:2 iron, 2 sulfur cluster binding"/>
    <property type="evidence" value="ECO:0007669"/>
    <property type="project" value="UniProtKB-KW"/>
</dbReference>
<dbReference type="GO" id="GO:0016705">
    <property type="term" value="F:oxidoreductase activity, acting on paired donors, with incorporation or reduction of molecular oxygen"/>
    <property type="evidence" value="ECO:0007669"/>
    <property type="project" value="UniProtKB-ARBA"/>
</dbReference>
<proteinExistence type="predicted"/>
<reference evidence="8 9" key="1">
    <citation type="submission" date="2017-09" db="EMBL/GenBank/DDBJ databases">
        <title>Sequencing the genomes of two abundant thermophiles in Great Basin hot springs: Thermocrinis jamiesonii and novel Chloroflexi Thermoflexus hugenholtzii.</title>
        <authorList>
            <person name="Hedlund B."/>
        </authorList>
    </citation>
    <scope>NUCLEOTIDE SEQUENCE [LARGE SCALE GENOMIC DNA]</scope>
    <source>
        <strain evidence="8 9">G233</strain>
    </source>
</reference>
<accession>A0A2A9HET5</accession>
<keyword evidence="3" id="KW-0479">Metal-binding</keyword>
<dbReference type="AlphaFoldDB" id="A0A2A9HET5"/>
<evidence type="ECO:0000256" key="1">
    <source>
        <dbReference type="ARBA" id="ARBA00001962"/>
    </source>
</evidence>
<keyword evidence="5" id="KW-0408">Iron</keyword>
<keyword evidence="9" id="KW-1185">Reference proteome</keyword>
<name>A0A2A9HET5_TEPT2</name>
<evidence type="ECO:0000256" key="4">
    <source>
        <dbReference type="ARBA" id="ARBA00023002"/>
    </source>
</evidence>
<dbReference type="Proteomes" id="UP000223071">
    <property type="component" value="Unassembled WGS sequence"/>
</dbReference>
<dbReference type="InterPro" id="IPR017941">
    <property type="entry name" value="Rieske_2Fe-2S"/>
</dbReference>
<dbReference type="PANTHER" id="PTHR43756">
    <property type="entry name" value="CHOLINE MONOOXYGENASE, CHLOROPLASTIC"/>
    <property type="match status" value="1"/>
</dbReference>
<comment type="cofactor">
    <cofactor evidence="1">
        <name>Fe cation</name>
        <dbReference type="ChEBI" id="CHEBI:24875"/>
    </cofactor>
</comment>